<evidence type="ECO:0000313" key="9">
    <source>
        <dbReference type="Proteomes" id="UP000198415"/>
    </source>
</evidence>
<keyword evidence="8" id="KW-0723">Serine/threonine-protein kinase</keyword>
<feature type="region of interest" description="Disordered" evidence="6">
    <location>
        <begin position="304"/>
        <end position="337"/>
    </location>
</feature>
<dbReference type="InterPro" id="IPR011009">
    <property type="entry name" value="Kinase-like_dom_sf"/>
</dbReference>
<dbReference type="Gene3D" id="1.10.510.10">
    <property type="entry name" value="Transferase(Phosphotransferase) domain 1"/>
    <property type="match status" value="1"/>
</dbReference>
<dbReference type="CDD" id="cd14014">
    <property type="entry name" value="STKc_PknB_like"/>
    <property type="match status" value="1"/>
</dbReference>
<dbReference type="PANTHER" id="PTHR43289:SF34">
    <property type="entry name" value="SERINE_THREONINE-PROTEIN KINASE YBDM-RELATED"/>
    <property type="match status" value="1"/>
</dbReference>
<dbReference type="InterPro" id="IPR000719">
    <property type="entry name" value="Prot_kinase_dom"/>
</dbReference>
<dbReference type="SUPFAM" id="SSF56112">
    <property type="entry name" value="Protein kinase-like (PK-like)"/>
    <property type="match status" value="1"/>
</dbReference>
<organism evidence="8 9">
    <name type="scientific">Actinoplanes regularis</name>
    <dbReference type="NCBI Taxonomy" id="52697"/>
    <lineage>
        <taxon>Bacteria</taxon>
        <taxon>Bacillati</taxon>
        <taxon>Actinomycetota</taxon>
        <taxon>Actinomycetes</taxon>
        <taxon>Micromonosporales</taxon>
        <taxon>Micromonosporaceae</taxon>
        <taxon>Actinoplanes</taxon>
    </lineage>
</organism>
<evidence type="ECO:0000256" key="5">
    <source>
        <dbReference type="PROSITE-ProRule" id="PRU10141"/>
    </source>
</evidence>
<dbReference type="PROSITE" id="PS00107">
    <property type="entry name" value="PROTEIN_KINASE_ATP"/>
    <property type="match status" value="1"/>
</dbReference>
<dbReference type="SMART" id="SM00220">
    <property type="entry name" value="S_TKc"/>
    <property type="match status" value="1"/>
</dbReference>
<keyword evidence="4 5" id="KW-0067">ATP-binding</keyword>
<reference evidence="8 9" key="1">
    <citation type="submission" date="2017-06" db="EMBL/GenBank/DDBJ databases">
        <authorList>
            <person name="Kim H.J."/>
            <person name="Triplett B.A."/>
        </authorList>
    </citation>
    <scope>NUCLEOTIDE SEQUENCE [LARGE SCALE GENOMIC DNA]</scope>
    <source>
        <strain evidence="8 9">DSM 43151</strain>
    </source>
</reference>
<dbReference type="PROSITE" id="PS50011">
    <property type="entry name" value="PROTEIN_KINASE_DOM"/>
    <property type="match status" value="1"/>
</dbReference>
<dbReference type="RefSeq" id="WP_179277429.1">
    <property type="nucleotide sequence ID" value="NZ_BOMU01000100.1"/>
</dbReference>
<evidence type="ECO:0000259" key="7">
    <source>
        <dbReference type="PROSITE" id="PS50011"/>
    </source>
</evidence>
<feature type="region of interest" description="Disordered" evidence="6">
    <location>
        <begin position="249"/>
        <end position="290"/>
    </location>
</feature>
<name>A0A239H0S7_9ACTN</name>
<dbReference type="GO" id="GO:0004674">
    <property type="term" value="F:protein serine/threonine kinase activity"/>
    <property type="evidence" value="ECO:0007669"/>
    <property type="project" value="UniProtKB-KW"/>
</dbReference>
<feature type="binding site" evidence="5">
    <location>
        <position position="32"/>
    </location>
    <ligand>
        <name>ATP</name>
        <dbReference type="ChEBI" id="CHEBI:30616"/>
    </ligand>
</feature>
<dbReference type="Gene3D" id="3.30.200.20">
    <property type="entry name" value="Phosphorylase Kinase, domain 1"/>
    <property type="match status" value="1"/>
</dbReference>
<evidence type="ECO:0000256" key="3">
    <source>
        <dbReference type="ARBA" id="ARBA00022777"/>
    </source>
</evidence>
<dbReference type="Proteomes" id="UP000198415">
    <property type="component" value="Unassembled WGS sequence"/>
</dbReference>
<dbReference type="PANTHER" id="PTHR43289">
    <property type="entry name" value="MITOGEN-ACTIVATED PROTEIN KINASE KINASE KINASE 20-RELATED"/>
    <property type="match status" value="1"/>
</dbReference>
<dbReference type="EMBL" id="FZNR01000022">
    <property type="protein sequence ID" value="SNS73884.1"/>
    <property type="molecule type" value="Genomic_DNA"/>
</dbReference>
<accession>A0A239H0S7</accession>
<keyword evidence="3 8" id="KW-0418">Kinase</keyword>
<keyword evidence="1" id="KW-0808">Transferase</keyword>
<proteinExistence type="predicted"/>
<dbReference type="InterPro" id="IPR008271">
    <property type="entry name" value="Ser/Thr_kinase_AS"/>
</dbReference>
<evidence type="ECO:0000256" key="2">
    <source>
        <dbReference type="ARBA" id="ARBA00022741"/>
    </source>
</evidence>
<evidence type="ECO:0000313" key="8">
    <source>
        <dbReference type="EMBL" id="SNS73884.1"/>
    </source>
</evidence>
<gene>
    <name evidence="8" type="ORF">SAMN06264365_122117</name>
</gene>
<keyword evidence="9" id="KW-1185">Reference proteome</keyword>
<evidence type="ECO:0000256" key="6">
    <source>
        <dbReference type="SAM" id="MobiDB-lite"/>
    </source>
</evidence>
<dbReference type="Pfam" id="PF00069">
    <property type="entry name" value="Pkinase"/>
    <property type="match status" value="1"/>
</dbReference>
<dbReference type="AlphaFoldDB" id="A0A239H0S7"/>
<feature type="compositionally biased region" description="Basic residues" evidence="6">
    <location>
        <begin position="328"/>
        <end position="337"/>
    </location>
</feature>
<evidence type="ECO:0000256" key="4">
    <source>
        <dbReference type="ARBA" id="ARBA00022840"/>
    </source>
</evidence>
<feature type="domain" description="Protein kinase" evidence="7">
    <location>
        <begin position="4"/>
        <end position="250"/>
    </location>
</feature>
<dbReference type="GO" id="GO:0005524">
    <property type="term" value="F:ATP binding"/>
    <property type="evidence" value="ECO:0007669"/>
    <property type="project" value="UniProtKB-UniRule"/>
</dbReference>
<sequence>MDGYRLLSRLGSGGMADVYLADTPTGRPVAVKVLRANTGATEACRREYRIASTIDAKSTPPVLAYGTSEAGSYLVIAYLPGYRCATTLAGGPITPGRLWRFGSALARTLAAVHTRSVVHCDVKPSNLLVRDDDVRIIDFGIARHVGQHAHGGIVECSRGWAAPEQLWNTAATPAVDVFAWGCLLAQLASGIHPFASQSEQEWILRLQSAQPDLFDLPPGLDNLIRAALARNPRDRPTAHELTAICQHRVDNPAAGRPRDSSARQHLQTRSGDCHVNGSVSGKGRQKRTHTMGTSLAAHFTRREVQGNGPGAIPTPRPGSETWMERQRFNRPGRSGRF</sequence>
<protein>
    <submittedName>
        <fullName evidence="8">Serine/threonine protein kinase</fullName>
    </submittedName>
</protein>
<dbReference type="InterPro" id="IPR017441">
    <property type="entry name" value="Protein_kinase_ATP_BS"/>
</dbReference>
<dbReference type="PROSITE" id="PS00108">
    <property type="entry name" value="PROTEIN_KINASE_ST"/>
    <property type="match status" value="1"/>
</dbReference>
<evidence type="ECO:0000256" key="1">
    <source>
        <dbReference type="ARBA" id="ARBA00022679"/>
    </source>
</evidence>
<keyword evidence="2 5" id="KW-0547">Nucleotide-binding</keyword>